<dbReference type="Proteomes" id="UP000673552">
    <property type="component" value="Unassembled WGS sequence"/>
</dbReference>
<dbReference type="RefSeq" id="XP_067176716.1">
    <property type="nucleotide sequence ID" value="XM_067321348.1"/>
</dbReference>
<evidence type="ECO:0000313" key="1">
    <source>
        <dbReference type="EMBL" id="KAG5472416.1"/>
    </source>
</evidence>
<reference evidence="2" key="1">
    <citation type="journal article" date="2021" name="Microbiol. Resour. Announc.">
        <title>LGAAP: Leishmaniinae Genome Assembly and Annotation Pipeline.</title>
        <authorList>
            <person name="Almutairi H."/>
            <person name="Urbaniak M.D."/>
            <person name="Bates M.D."/>
            <person name="Jariyapan N."/>
            <person name="Kwakye-Nuako G."/>
            <person name="Thomaz-Soccol V."/>
            <person name="Al-Salem W.S."/>
            <person name="Dillon R.J."/>
            <person name="Bates P.A."/>
            <person name="Gatherer D."/>
        </authorList>
    </citation>
    <scope>NUCLEOTIDE SEQUENCE [LARGE SCALE GENOMIC DNA]</scope>
</reference>
<sequence>MQQCHRRADKLLLTPRLRRLFARAHERQQLCDHHSFLGSHRRGEPLPWFRAASQPTRALDYLGARERGTLPLAWAPAAFAEEDVAASSQGVRGGRSSAPARPPLAYTRGAPLPWAPDACPPLSFVMNAAFLHETCLFLLLLRHPLPSSSLAGLGSLSEREPLQADGRGAAEAETVQYILKDSRWQSCLPDDVEATWLRAAIPAIDVQMKHSALADPTTGQVQAPADNLGDRGYSREAAIARLCSKDYLEHLIWPTHEAGAVRPELVADCAWVDVASVHSHGLHHYHDAFWVPYSSSHSFAAWHRASLCAARNGESATGDVETRRWVGDLYMCT</sequence>
<evidence type="ECO:0000313" key="2">
    <source>
        <dbReference type="Proteomes" id="UP000673552"/>
    </source>
</evidence>
<keyword evidence="2" id="KW-1185">Reference proteome</keyword>
<reference evidence="2" key="2">
    <citation type="journal article" date="2021" name="Sci. Data">
        <title>Chromosome-scale genome sequencing, assembly and annotation of six genomes from subfamily Leishmaniinae.</title>
        <authorList>
            <person name="Almutairi H."/>
            <person name="Urbaniak M.D."/>
            <person name="Bates M.D."/>
            <person name="Jariyapan N."/>
            <person name="Kwakye-Nuako G."/>
            <person name="Thomaz Soccol V."/>
            <person name="Al-Salem W.S."/>
            <person name="Dillon R.J."/>
            <person name="Bates P.A."/>
            <person name="Gatherer D."/>
        </authorList>
    </citation>
    <scope>NUCLEOTIDE SEQUENCE [LARGE SCALE GENOMIC DNA]</scope>
</reference>
<accession>A0A836KFS3</accession>
<dbReference type="OrthoDB" id="265681at2759"/>
<dbReference type="KEGG" id="lmat:92513860"/>
<protein>
    <submittedName>
        <fullName evidence="1">Uncharacterized protein</fullName>
    </submittedName>
</protein>
<dbReference type="EMBL" id="JAFEUZ010000030">
    <property type="protein sequence ID" value="KAG5472416.1"/>
    <property type="molecule type" value="Genomic_DNA"/>
</dbReference>
<organism evidence="1 2">
    <name type="scientific">Leishmania martiniquensis</name>
    <dbReference type="NCBI Taxonomy" id="1580590"/>
    <lineage>
        <taxon>Eukaryota</taxon>
        <taxon>Discoba</taxon>
        <taxon>Euglenozoa</taxon>
        <taxon>Kinetoplastea</taxon>
        <taxon>Metakinetoplastina</taxon>
        <taxon>Trypanosomatida</taxon>
        <taxon>Trypanosomatidae</taxon>
        <taxon>Leishmaniinae</taxon>
        <taxon>Leishmania</taxon>
    </lineage>
</organism>
<gene>
    <name evidence="1" type="ORF">LSCM1_03815</name>
</gene>
<name>A0A836KFS3_9TRYP</name>
<dbReference type="AlphaFoldDB" id="A0A836KFS3"/>
<proteinExistence type="predicted"/>
<dbReference type="GeneID" id="92513860"/>
<comment type="caution">
    <text evidence="1">The sequence shown here is derived from an EMBL/GenBank/DDBJ whole genome shotgun (WGS) entry which is preliminary data.</text>
</comment>